<evidence type="ECO:0000256" key="1">
    <source>
        <dbReference type="SAM" id="Phobius"/>
    </source>
</evidence>
<accession>A0A9P9DAT9</accession>
<keyword evidence="3" id="KW-1185">Reference proteome</keyword>
<comment type="caution">
    <text evidence="2">The sequence shown here is derived from an EMBL/GenBank/DDBJ whole genome shotgun (WGS) entry which is preliminary data.</text>
</comment>
<keyword evidence="1" id="KW-1133">Transmembrane helix</keyword>
<protein>
    <submittedName>
        <fullName evidence="2">Uncharacterized protein</fullName>
    </submittedName>
</protein>
<organism evidence="2 3">
    <name type="scientific">Dendryphion nanum</name>
    <dbReference type="NCBI Taxonomy" id="256645"/>
    <lineage>
        <taxon>Eukaryota</taxon>
        <taxon>Fungi</taxon>
        <taxon>Dikarya</taxon>
        <taxon>Ascomycota</taxon>
        <taxon>Pezizomycotina</taxon>
        <taxon>Dothideomycetes</taxon>
        <taxon>Pleosporomycetidae</taxon>
        <taxon>Pleosporales</taxon>
        <taxon>Torulaceae</taxon>
        <taxon>Dendryphion</taxon>
    </lineage>
</organism>
<name>A0A9P9DAT9_9PLEO</name>
<reference evidence="2" key="1">
    <citation type="journal article" date="2021" name="Nat. Commun.">
        <title>Genetic determinants of endophytism in the Arabidopsis root mycobiome.</title>
        <authorList>
            <person name="Mesny F."/>
            <person name="Miyauchi S."/>
            <person name="Thiergart T."/>
            <person name="Pickel B."/>
            <person name="Atanasova L."/>
            <person name="Karlsson M."/>
            <person name="Huettel B."/>
            <person name="Barry K.W."/>
            <person name="Haridas S."/>
            <person name="Chen C."/>
            <person name="Bauer D."/>
            <person name="Andreopoulos W."/>
            <person name="Pangilinan J."/>
            <person name="LaButti K."/>
            <person name="Riley R."/>
            <person name="Lipzen A."/>
            <person name="Clum A."/>
            <person name="Drula E."/>
            <person name="Henrissat B."/>
            <person name="Kohler A."/>
            <person name="Grigoriev I.V."/>
            <person name="Martin F.M."/>
            <person name="Hacquard S."/>
        </authorList>
    </citation>
    <scope>NUCLEOTIDE SEQUENCE</scope>
    <source>
        <strain evidence="2">MPI-CAGE-CH-0243</strain>
    </source>
</reference>
<dbReference type="EMBL" id="JAGMWT010000014">
    <property type="protein sequence ID" value="KAH7116970.1"/>
    <property type="molecule type" value="Genomic_DNA"/>
</dbReference>
<evidence type="ECO:0000313" key="3">
    <source>
        <dbReference type="Proteomes" id="UP000700596"/>
    </source>
</evidence>
<keyword evidence="1" id="KW-0472">Membrane</keyword>
<proteinExistence type="predicted"/>
<dbReference type="AlphaFoldDB" id="A0A9P9DAT9"/>
<keyword evidence="1" id="KW-0812">Transmembrane</keyword>
<dbReference type="Proteomes" id="UP000700596">
    <property type="component" value="Unassembled WGS sequence"/>
</dbReference>
<evidence type="ECO:0000313" key="2">
    <source>
        <dbReference type="EMBL" id="KAH7116970.1"/>
    </source>
</evidence>
<feature type="transmembrane region" description="Helical" evidence="1">
    <location>
        <begin position="82"/>
        <end position="100"/>
    </location>
</feature>
<sequence length="103" mass="11533">MTRCSGLGRKTQNPAIWNVAYNICICTCTCPCTCISLSTHYMFELGEARRIKGNAALRSPTTRVKPSHPDSMSGAGTRNRTLQIYWVIIFFTFRVLRLVAACL</sequence>
<gene>
    <name evidence="2" type="ORF">B0J11DRAFT_538009</name>
</gene>